<dbReference type="InterPro" id="IPR006664">
    <property type="entry name" value="OMP_bac"/>
</dbReference>
<protein>
    <submittedName>
        <fullName evidence="6">OmpA family protein</fullName>
    </submittedName>
</protein>
<evidence type="ECO:0000259" key="5">
    <source>
        <dbReference type="PROSITE" id="PS51123"/>
    </source>
</evidence>
<feature type="domain" description="OmpA-like" evidence="5">
    <location>
        <begin position="102"/>
        <end position="218"/>
    </location>
</feature>
<accession>A0AAN0RMY7</accession>
<dbReference type="KEGG" id="bcen:DM39_6830"/>
<dbReference type="InterPro" id="IPR036737">
    <property type="entry name" value="OmpA-like_sf"/>
</dbReference>
<dbReference type="Pfam" id="PF00691">
    <property type="entry name" value="OmpA"/>
    <property type="match status" value="1"/>
</dbReference>
<dbReference type="GO" id="GO:0009279">
    <property type="term" value="C:cell outer membrane"/>
    <property type="evidence" value="ECO:0007669"/>
    <property type="project" value="UniProtKB-SubCell"/>
</dbReference>
<keyword evidence="7" id="KW-1185">Reference proteome</keyword>
<dbReference type="CDD" id="cd07185">
    <property type="entry name" value="OmpA_C-like"/>
    <property type="match status" value="1"/>
</dbReference>
<keyword evidence="2 4" id="KW-0472">Membrane</keyword>
<dbReference type="Gene3D" id="3.30.1330.60">
    <property type="entry name" value="OmpA-like domain"/>
    <property type="match status" value="1"/>
</dbReference>
<evidence type="ECO:0000313" key="7">
    <source>
        <dbReference type="Proteomes" id="UP000029413"/>
    </source>
</evidence>
<sequence length="218" mass="23458">MVLLAGCTVYSGPTVNSRPLDPKQDQPKEFQVECTGLFEETNSCLEKAQELCGIQPGALHVHVLEQIGPRGRTPDRLVFRCDAPEKPIAPPAPAPAPAAVVPAPTSVLLRGDALFDFDKANLKPAGVRALDEVIDNARGKRFRLVEVAGYTDSIGSDSYNNALSLRRAKSVADYLRAHGLDAERMAVDGFGKSNPVASNATDAGRAQNRRVEIVLEQE</sequence>
<name>A0AAN0RMY7_9BURK</name>
<dbReference type="AlphaFoldDB" id="A0AAN0RMY7"/>
<keyword evidence="3" id="KW-0998">Cell outer membrane</keyword>
<dbReference type="PANTHER" id="PTHR30329:SF21">
    <property type="entry name" value="LIPOPROTEIN YIAD-RELATED"/>
    <property type="match status" value="1"/>
</dbReference>
<dbReference type="InterPro" id="IPR050330">
    <property type="entry name" value="Bact_OuterMem_StrucFunc"/>
</dbReference>
<evidence type="ECO:0000256" key="1">
    <source>
        <dbReference type="ARBA" id="ARBA00004442"/>
    </source>
</evidence>
<evidence type="ECO:0000313" key="6">
    <source>
        <dbReference type="EMBL" id="AIO30640.1"/>
    </source>
</evidence>
<reference evidence="6 7" key="1">
    <citation type="submission" date="2014-05" db="EMBL/GenBank/DDBJ databases">
        <authorList>
            <person name="Bishop-Lilly K.A."/>
            <person name="Broomall S.M."/>
            <person name="Chain P.S."/>
            <person name="Chertkov O."/>
            <person name="Coyne S.R."/>
            <person name="Daligault H.E."/>
            <person name="Davenport K.W."/>
            <person name="Erkkila T."/>
            <person name="Frey K.G."/>
            <person name="Gibbons H.S."/>
            <person name="Gu W."/>
            <person name="Jaissle J."/>
            <person name="Johnson S.L."/>
            <person name="Koroleva G.I."/>
            <person name="Ladner J.T."/>
            <person name="Lo C.-C."/>
            <person name="Minogue T.D."/>
            <person name="Munk C."/>
            <person name="Palacios G.F."/>
            <person name="Redden C.L."/>
            <person name="Rosenzweig C.N."/>
            <person name="Scholz M.B."/>
            <person name="Teshima H."/>
            <person name="Xu Y."/>
        </authorList>
    </citation>
    <scope>NUCLEOTIDE SEQUENCE [LARGE SCALE GENOMIC DNA]</scope>
    <source>
        <strain evidence="6 7">DDS 22E-1</strain>
    </source>
</reference>
<dbReference type="Proteomes" id="UP000029413">
    <property type="component" value="Chromosome 3"/>
</dbReference>
<comment type="subcellular location">
    <subcellularLocation>
        <location evidence="1">Cell outer membrane</location>
    </subcellularLocation>
</comment>
<dbReference type="PRINTS" id="PR01023">
    <property type="entry name" value="NAFLGMOTY"/>
</dbReference>
<gene>
    <name evidence="6" type="ORF">DM39_6830</name>
</gene>
<dbReference type="PRINTS" id="PR01021">
    <property type="entry name" value="OMPADOMAIN"/>
</dbReference>
<proteinExistence type="predicted"/>
<evidence type="ECO:0000256" key="3">
    <source>
        <dbReference type="ARBA" id="ARBA00023237"/>
    </source>
</evidence>
<organism evidence="6 7">
    <name type="scientific">Burkholderia cenocepacia</name>
    <dbReference type="NCBI Taxonomy" id="95486"/>
    <lineage>
        <taxon>Bacteria</taxon>
        <taxon>Pseudomonadati</taxon>
        <taxon>Pseudomonadota</taxon>
        <taxon>Betaproteobacteria</taxon>
        <taxon>Burkholderiales</taxon>
        <taxon>Burkholderiaceae</taxon>
        <taxon>Burkholderia</taxon>
        <taxon>Burkholderia cepacia complex</taxon>
    </lineage>
</organism>
<dbReference type="PANTHER" id="PTHR30329">
    <property type="entry name" value="STATOR ELEMENT OF FLAGELLAR MOTOR COMPLEX"/>
    <property type="match status" value="1"/>
</dbReference>
<evidence type="ECO:0000256" key="4">
    <source>
        <dbReference type="PROSITE-ProRule" id="PRU00473"/>
    </source>
</evidence>
<dbReference type="SUPFAM" id="SSF103088">
    <property type="entry name" value="OmpA-like"/>
    <property type="match status" value="1"/>
</dbReference>
<dbReference type="EMBL" id="CP007782">
    <property type="protein sequence ID" value="AIO30640.1"/>
    <property type="molecule type" value="Genomic_DNA"/>
</dbReference>
<dbReference type="InterPro" id="IPR006665">
    <property type="entry name" value="OmpA-like"/>
</dbReference>
<dbReference type="PROSITE" id="PS51123">
    <property type="entry name" value="OMPA_2"/>
    <property type="match status" value="1"/>
</dbReference>
<evidence type="ECO:0000256" key="2">
    <source>
        <dbReference type="ARBA" id="ARBA00023136"/>
    </source>
</evidence>